<organism evidence="2 3">
    <name type="scientific">Streptomyces chlorus</name>
    <dbReference type="NCBI Taxonomy" id="887452"/>
    <lineage>
        <taxon>Bacteria</taxon>
        <taxon>Bacillati</taxon>
        <taxon>Actinomycetota</taxon>
        <taxon>Actinomycetes</taxon>
        <taxon>Kitasatosporales</taxon>
        <taxon>Streptomycetaceae</taxon>
        <taxon>Streptomyces</taxon>
    </lineage>
</organism>
<evidence type="ECO:0000256" key="1">
    <source>
        <dbReference type="SAM" id="SignalP"/>
    </source>
</evidence>
<comment type="caution">
    <text evidence="2">The sequence shown here is derived from an EMBL/GenBank/DDBJ whole genome shotgun (WGS) entry which is preliminary data.</text>
</comment>
<reference evidence="3" key="1">
    <citation type="journal article" date="2019" name="Int. J. Syst. Evol. Microbiol.">
        <title>The Global Catalogue of Microorganisms (GCM) 10K type strain sequencing project: providing services to taxonomists for standard genome sequencing and annotation.</title>
        <authorList>
            <consortium name="The Broad Institute Genomics Platform"/>
            <consortium name="The Broad Institute Genome Sequencing Center for Infectious Disease"/>
            <person name="Wu L."/>
            <person name="Ma J."/>
        </authorList>
    </citation>
    <scope>NUCLEOTIDE SEQUENCE [LARGE SCALE GENOMIC DNA]</scope>
    <source>
        <strain evidence="3">JCM 10411</strain>
    </source>
</reference>
<keyword evidence="2" id="KW-0418">Kinase</keyword>
<gene>
    <name evidence="2" type="ORF">ACFPZI_16010</name>
</gene>
<dbReference type="RefSeq" id="WP_381363581.1">
    <property type="nucleotide sequence ID" value="NZ_JBHSOA010000032.1"/>
</dbReference>
<dbReference type="EMBL" id="JBHSOA010000032">
    <property type="protein sequence ID" value="MFC5853277.1"/>
    <property type="molecule type" value="Genomic_DNA"/>
</dbReference>
<keyword evidence="1" id="KW-0732">Signal</keyword>
<keyword evidence="2" id="KW-0723">Serine/threonine-protein kinase</keyword>
<proteinExistence type="predicted"/>
<sequence>MRKFAKSAAVILAAFGLAFTFSSSAQAASNPVSVCGSGYYIQSSKEMGWVINTGDPQAIVYLLYNASTGYNCVVTVVTGEQVSNPVGAGLRAEGGSWVKDTGNYNSYAGPVRLRGAGKCVQYWGMTRWWTGSGVPQTSEYTSSLGWCG</sequence>
<keyword evidence="3" id="KW-1185">Reference proteome</keyword>
<keyword evidence="2" id="KW-0808">Transferase</keyword>
<accession>A0ABW1DYP9</accession>
<feature type="chain" id="PRO_5046046353" evidence="1">
    <location>
        <begin position="28"/>
        <end position="148"/>
    </location>
</feature>
<feature type="signal peptide" evidence="1">
    <location>
        <begin position="1"/>
        <end position="27"/>
    </location>
</feature>
<dbReference type="Proteomes" id="UP001596180">
    <property type="component" value="Unassembled WGS sequence"/>
</dbReference>
<evidence type="ECO:0000313" key="2">
    <source>
        <dbReference type="EMBL" id="MFC5853277.1"/>
    </source>
</evidence>
<name>A0ABW1DYP9_9ACTN</name>
<evidence type="ECO:0000313" key="3">
    <source>
        <dbReference type="Proteomes" id="UP001596180"/>
    </source>
</evidence>
<dbReference type="GO" id="GO:0004674">
    <property type="term" value="F:protein serine/threonine kinase activity"/>
    <property type="evidence" value="ECO:0007669"/>
    <property type="project" value="UniProtKB-KW"/>
</dbReference>
<protein>
    <submittedName>
        <fullName evidence="2">Serine/threonine protein kinase</fullName>
    </submittedName>
</protein>